<protein>
    <submittedName>
        <fullName evidence="2">Uncharacterized protein</fullName>
    </submittedName>
</protein>
<accession>A0A0H2MG09</accession>
<feature type="transmembrane region" description="Helical" evidence="1">
    <location>
        <begin position="6"/>
        <end position="27"/>
    </location>
</feature>
<dbReference type="EMBL" id="LAQL01000011">
    <property type="protein sequence ID" value="KLN59722.1"/>
    <property type="molecule type" value="Genomic_DNA"/>
</dbReference>
<name>A0A0H2MG09_9PROT</name>
<dbReference type="Proteomes" id="UP000035444">
    <property type="component" value="Unassembled WGS sequence"/>
</dbReference>
<evidence type="ECO:0000313" key="2">
    <source>
        <dbReference type="EMBL" id="KLN59722.1"/>
    </source>
</evidence>
<keyword evidence="3" id="KW-1185">Reference proteome</keyword>
<comment type="caution">
    <text evidence="2">The sequence shown here is derived from an EMBL/GenBank/DDBJ whole genome shotgun (WGS) entry which is preliminary data.</text>
</comment>
<organism evidence="2 3">
    <name type="scientific">Kiloniella spongiae</name>
    <dbReference type="NCBI Taxonomy" id="1489064"/>
    <lineage>
        <taxon>Bacteria</taxon>
        <taxon>Pseudomonadati</taxon>
        <taxon>Pseudomonadota</taxon>
        <taxon>Alphaproteobacteria</taxon>
        <taxon>Rhodospirillales</taxon>
        <taxon>Kiloniellaceae</taxon>
        <taxon>Kiloniella</taxon>
    </lineage>
</organism>
<dbReference type="RefSeq" id="WP_047765279.1">
    <property type="nucleotide sequence ID" value="NZ_LAQL01000011.1"/>
</dbReference>
<sequence>MAYVVLAAELFTAFWFVNYILLISGFVKEGEKAAFPKKDPLVRFFIANAKWAIVVGLTTVYAGTVVYVYGLAS</sequence>
<evidence type="ECO:0000313" key="3">
    <source>
        <dbReference type="Proteomes" id="UP000035444"/>
    </source>
</evidence>
<keyword evidence="1" id="KW-0812">Transmembrane</keyword>
<dbReference type="AlphaFoldDB" id="A0A0H2MG09"/>
<evidence type="ECO:0000256" key="1">
    <source>
        <dbReference type="SAM" id="Phobius"/>
    </source>
</evidence>
<keyword evidence="1" id="KW-0472">Membrane</keyword>
<reference evidence="2 3" key="1">
    <citation type="submission" date="2015-03" db="EMBL/GenBank/DDBJ databases">
        <title>Genome Sequence of Kiloniella spongiae MEBiC09566, isolated from a marine sponge.</title>
        <authorList>
            <person name="Shao Z."/>
            <person name="Wang L."/>
            <person name="Li X."/>
        </authorList>
    </citation>
    <scope>NUCLEOTIDE SEQUENCE [LARGE SCALE GENOMIC DNA]</scope>
    <source>
        <strain evidence="2 3">MEBiC09566</strain>
    </source>
</reference>
<proteinExistence type="predicted"/>
<keyword evidence="1" id="KW-1133">Transmembrane helix</keyword>
<gene>
    <name evidence="2" type="ORF">WH96_16295</name>
</gene>
<feature type="transmembrane region" description="Helical" evidence="1">
    <location>
        <begin position="48"/>
        <end position="70"/>
    </location>
</feature>
<dbReference type="OrthoDB" id="8481437at2"/>